<evidence type="ECO:0000313" key="1">
    <source>
        <dbReference type="EMBL" id="GMT00828.1"/>
    </source>
</evidence>
<proteinExistence type="predicted"/>
<dbReference type="EMBL" id="BTSX01000005">
    <property type="protein sequence ID" value="GMT00828.1"/>
    <property type="molecule type" value="Genomic_DNA"/>
</dbReference>
<keyword evidence="2" id="KW-1185">Reference proteome</keyword>
<evidence type="ECO:0000313" key="2">
    <source>
        <dbReference type="Proteomes" id="UP001432027"/>
    </source>
</evidence>
<comment type="caution">
    <text evidence="1">The sequence shown here is derived from an EMBL/GenBank/DDBJ whole genome shotgun (WGS) entry which is preliminary data.</text>
</comment>
<name>A0AAV5U2K4_9BILA</name>
<gene>
    <name evidence="1" type="ORF">PENTCL1PPCAC_23002</name>
</gene>
<sequence>MVRYVSTYDQFKENPVTSSIGLDLPVDCPICQESSVDCYRLGQHVYKSHKNLPIDIRKVFIVVDALQRILVHDCSSNMLSDSDPSAIRNLKFRR</sequence>
<organism evidence="1 2">
    <name type="scientific">Pristionchus entomophagus</name>
    <dbReference type="NCBI Taxonomy" id="358040"/>
    <lineage>
        <taxon>Eukaryota</taxon>
        <taxon>Metazoa</taxon>
        <taxon>Ecdysozoa</taxon>
        <taxon>Nematoda</taxon>
        <taxon>Chromadorea</taxon>
        <taxon>Rhabditida</taxon>
        <taxon>Rhabditina</taxon>
        <taxon>Diplogasteromorpha</taxon>
        <taxon>Diplogasteroidea</taxon>
        <taxon>Neodiplogasteridae</taxon>
        <taxon>Pristionchus</taxon>
    </lineage>
</organism>
<dbReference type="Proteomes" id="UP001432027">
    <property type="component" value="Unassembled WGS sequence"/>
</dbReference>
<evidence type="ECO:0008006" key="3">
    <source>
        <dbReference type="Google" id="ProtNLM"/>
    </source>
</evidence>
<accession>A0AAV5U2K4</accession>
<reference evidence="1" key="1">
    <citation type="submission" date="2023-10" db="EMBL/GenBank/DDBJ databases">
        <title>Genome assembly of Pristionchus species.</title>
        <authorList>
            <person name="Yoshida K."/>
            <person name="Sommer R.J."/>
        </authorList>
    </citation>
    <scope>NUCLEOTIDE SEQUENCE</scope>
    <source>
        <strain evidence="1">RS0144</strain>
    </source>
</reference>
<dbReference type="AlphaFoldDB" id="A0AAV5U2K4"/>
<protein>
    <recommendedName>
        <fullName evidence="3">C2H2-type domain-containing protein</fullName>
    </recommendedName>
</protein>